<dbReference type="Gene3D" id="3.40.50.360">
    <property type="match status" value="1"/>
</dbReference>
<sequence length="187" mass="20430">MGADQEQDCRLRETLRTGSIPVTIVMGSARSDGNTAQTVQAFLSSLALPARLVDLNTLRIHPFEYARPDREDDFRSVVEAMTAADDIVLATPVYWYAMSGTMKVFFDRLTDILGDPIGRKLAGRCVSVLVSGTEEALPPGFHEPFESTAGYFGMSWKGIAYCRSQGGASLSMESLNPAVELAMRLRS</sequence>
<dbReference type="PANTHER" id="PTHR43278">
    <property type="entry name" value="NAD(P)H-DEPENDENT FMN-CONTAINING OXIDOREDUCTASE YWQN-RELATED"/>
    <property type="match status" value="1"/>
</dbReference>
<dbReference type="SUPFAM" id="SSF52218">
    <property type="entry name" value="Flavoproteins"/>
    <property type="match status" value="1"/>
</dbReference>
<evidence type="ECO:0000256" key="1">
    <source>
        <dbReference type="ARBA" id="ARBA00022630"/>
    </source>
</evidence>
<accession>A0A9E7ZLG6</accession>
<evidence type="ECO:0000313" key="4">
    <source>
        <dbReference type="EMBL" id="UZF86104.1"/>
    </source>
</evidence>
<protein>
    <submittedName>
        <fullName evidence="4">Flavodoxin family protein</fullName>
    </submittedName>
</protein>
<feature type="domain" description="NADPH-dependent FMN reductase-like" evidence="3">
    <location>
        <begin position="22"/>
        <end position="132"/>
    </location>
</feature>
<organism evidence="4">
    <name type="scientific">Bosea sp. NBC_00436</name>
    <dbReference type="NCBI Taxonomy" id="2969620"/>
    <lineage>
        <taxon>Bacteria</taxon>
        <taxon>Pseudomonadati</taxon>
        <taxon>Pseudomonadota</taxon>
        <taxon>Alphaproteobacteria</taxon>
        <taxon>Hyphomicrobiales</taxon>
        <taxon>Boseaceae</taxon>
        <taxon>Bosea</taxon>
    </lineage>
</organism>
<gene>
    <name evidence="4" type="ORF">NWE54_20180</name>
</gene>
<keyword evidence="2" id="KW-0288">FMN</keyword>
<dbReference type="EMBL" id="CP102774">
    <property type="protein sequence ID" value="UZF86104.1"/>
    <property type="molecule type" value="Genomic_DNA"/>
</dbReference>
<dbReference type="AlphaFoldDB" id="A0A9E7ZLG6"/>
<evidence type="ECO:0000259" key="3">
    <source>
        <dbReference type="Pfam" id="PF03358"/>
    </source>
</evidence>
<name>A0A9E7ZLG6_9HYPH</name>
<dbReference type="PANTHER" id="PTHR43278:SF4">
    <property type="entry name" value="NAD(P)H-DEPENDENT FMN-CONTAINING OXIDOREDUCTASE YWQN-RELATED"/>
    <property type="match status" value="1"/>
</dbReference>
<proteinExistence type="predicted"/>
<keyword evidence="1" id="KW-0285">Flavoprotein</keyword>
<dbReference type="InterPro" id="IPR029039">
    <property type="entry name" value="Flavoprotein-like_sf"/>
</dbReference>
<reference evidence="4" key="1">
    <citation type="submission" date="2022-08" db="EMBL/GenBank/DDBJ databases">
        <title>Complete Genome Sequences of 2 Bosea sp. soil isolates.</title>
        <authorList>
            <person name="Alvarez Arevalo M."/>
            <person name="Sterndorff E.B."/>
            <person name="Faurdal D."/>
            <person name="Joergensen T.S."/>
            <person name="Weber T."/>
        </authorList>
    </citation>
    <scope>NUCLEOTIDE SEQUENCE</scope>
    <source>
        <strain evidence="4">NBC_00436</strain>
    </source>
</reference>
<dbReference type="InterPro" id="IPR005025">
    <property type="entry name" value="FMN_Rdtase-like_dom"/>
</dbReference>
<dbReference type="InterPro" id="IPR051796">
    <property type="entry name" value="ISF_SsuE-like"/>
</dbReference>
<dbReference type="GO" id="GO:0016491">
    <property type="term" value="F:oxidoreductase activity"/>
    <property type="evidence" value="ECO:0007669"/>
    <property type="project" value="InterPro"/>
</dbReference>
<dbReference type="Pfam" id="PF03358">
    <property type="entry name" value="FMN_red"/>
    <property type="match status" value="1"/>
</dbReference>
<evidence type="ECO:0000256" key="2">
    <source>
        <dbReference type="ARBA" id="ARBA00022643"/>
    </source>
</evidence>